<proteinExistence type="predicted"/>
<evidence type="ECO:0000313" key="2">
    <source>
        <dbReference type="Proteomes" id="UP000324748"/>
    </source>
</evidence>
<accession>A0A5B0PYV5</accession>
<dbReference type="Proteomes" id="UP000324748">
    <property type="component" value="Unassembled WGS sequence"/>
</dbReference>
<comment type="caution">
    <text evidence="1">The sequence shown here is derived from an EMBL/GenBank/DDBJ whole genome shotgun (WGS) entry which is preliminary data.</text>
</comment>
<evidence type="ECO:0000313" key="1">
    <source>
        <dbReference type="EMBL" id="KAA1106086.1"/>
    </source>
</evidence>
<name>A0A5B0PYV5_PUCGR</name>
<dbReference type="EMBL" id="VSWC01000040">
    <property type="protein sequence ID" value="KAA1106086.1"/>
    <property type="molecule type" value="Genomic_DNA"/>
</dbReference>
<organism evidence="1 2">
    <name type="scientific">Puccinia graminis f. sp. tritici</name>
    <dbReference type="NCBI Taxonomy" id="56615"/>
    <lineage>
        <taxon>Eukaryota</taxon>
        <taxon>Fungi</taxon>
        <taxon>Dikarya</taxon>
        <taxon>Basidiomycota</taxon>
        <taxon>Pucciniomycotina</taxon>
        <taxon>Pucciniomycetes</taxon>
        <taxon>Pucciniales</taxon>
        <taxon>Pucciniaceae</taxon>
        <taxon>Puccinia</taxon>
    </lineage>
</organism>
<sequence>MAANCGVRHCLTLNDVTSHFYPPNLLQWHIKKVLKEKKIPEEYLHLIFSIHTSLDPAGSFKQAQSRLETIFDQLLTLHLVHVPLSRRLARKRHK</sequence>
<keyword evidence="2" id="KW-1185">Reference proteome</keyword>
<gene>
    <name evidence="1" type="ORF">PGT21_028591</name>
</gene>
<protein>
    <submittedName>
        <fullName evidence="1">Uncharacterized protein</fullName>
    </submittedName>
</protein>
<dbReference type="AlphaFoldDB" id="A0A5B0PYV5"/>
<reference evidence="1 2" key="1">
    <citation type="submission" date="2019-05" db="EMBL/GenBank/DDBJ databases">
        <title>Emergence of the Ug99 lineage of the wheat stem rust pathogen through somatic hybridization.</title>
        <authorList>
            <person name="Li F."/>
            <person name="Upadhyaya N.M."/>
            <person name="Sperschneider J."/>
            <person name="Matny O."/>
            <person name="Nguyen-Phuc H."/>
            <person name="Mago R."/>
            <person name="Raley C."/>
            <person name="Miller M.E."/>
            <person name="Silverstein K.A.T."/>
            <person name="Henningsen E."/>
            <person name="Hirsch C.D."/>
            <person name="Visser B."/>
            <person name="Pretorius Z.A."/>
            <person name="Steffenson B.J."/>
            <person name="Schwessinger B."/>
            <person name="Dodds P.N."/>
            <person name="Figueroa M."/>
        </authorList>
    </citation>
    <scope>NUCLEOTIDE SEQUENCE [LARGE SCALE GENOMIC DNA]</scope>
    <source>
        <strain evidence="1">21-0</strain>
    </source>
</reference>